<keyword evidence="3" id="KW-1185">Reference proteome</keyword>
<dbReference type="Proteomes" id="UP001250932">
    <property type="component" value="Unassembled WGS sequence"/>
</dbReference>
<gene>
    <name evidence="2" type="ORF">PPG34_11910</name>
</gene>
<comment type="caution">
    <text evidence="2">The sequence shown here is derived from an EMBL/GenBank/DDBJ whole genome shotgun (WGS) entry which is preliminary data.</text>
</comment>
<name>A0ABU3K9H5_9BACT</name>
<dbReference type="NCBIfam" id="TIGR02710">
    <property type="entry name" value="TIGR02710 family CRISPR-associated CARF protein"/>
    <property type="match status" value="1"/>
</dbReference>
<evidence type="ECO:0000313" key="3">
    <source>
        <dbReference type="Proteomes" id="UP001250932"/>
    </source>
</evidence>
<accession>A0ABU3K9H5</accession>
<reference evidence="2 3" key="1">
    <citation type="journal article" date="2023" name="ISME J.">
        <title>Cultivation and genomic characterization of novel and ubiquitous marine nitrite-oxidizing bacteria from the Nitrospirales.</title>
        <authorList>
            <person name="Mueller A.J."/>
            <person name="Daebeler A."/>
            <person name="Herbold C.W."/>
            <person name="Kirkegaard R.H."/>
            <person name="Daims H."/>
        </authorList>
    </citation>
    <scope>NUCLEOTIDE SEQUENCE [LARGE SCALE GENOMIC DNA]</scope>
    <source>
        <strain evidence="2 3">EB</strain>
    </source>
</reference>
<dbReference type="EMBL" id="JAQOUE010000001">
    <property type="protein sequence ID" value="MDT7043061.1"/>
    <property type="molecule type" value="Genomic_DNA"/>
</dbReference>
<evidence type="ECO:0000313" key="2">
    <source>
        <dbReference type="EMBL" id="MDT7043061.1"/>
    </source>
</evidence>
<dbReference type="Pfam" id="PF22205">
    <property type="entry name" value="Csm6_6H"/>
    <property type="match status" value="1"/>
</dbReference>
<dbReference type="RefSeq" id="WP_313833544.1">
    <property type="nucleotide sequence ID" value="NZ_JAQOUE010000001.1"/>
</dbReference>
<protein>
    <submittedName>
        <fullName evidence="2">TIGR02710 family CRISPR-associated CARF protein</fullName>
    </submittedName>
</protein>
<proteinExistence type="predicted"/>
<feature type="domain" description="Csm6 6H" evidence="1">
    <location>
        <begin position="160"/>
        <end position="226"/>
    </location>
</feature>
<organism evidence="2 3">
    <name type="scientific">Candidatus Nitronereus thalassa</name>
    <dbReference type="NCBI Taxonomy" id="3020898"/>
    <lineage>
        <taxon>Bacteria</taxon>
        <taxon>Pseudomonadati</taxon>
        <taxon>Nitrospirota</taxon>
        <taxon>Nitrospiria</taxon>
        <taxon>Nitrospirales</taxon>
        <taxon>Nitrospiraceae</taxon>
        <taxon>Candidatus Nitronereus</taxon>
    </lineage>
</organism>
<sequence length="419" mass="46220">MIDDYQAKALLIAMGGDSAPAVASINHFSPELLCFVLGEQEKETIESQVQPQILKMPQRWDWILMPDSDSFAQSHLAITKSLPDILKTWGVQPGELVVDLSAATPAMAAAVALASGPFTSKVVQLRKSDGSVQENKTVMVGGESRIWEDSNPWNEGAASSRREASLLFNQGAFSSSAKKFRQIEGMVSGSLKPLYHSLGDMAEGYALWEAFHYREAWEKLKASLKALELASVWGGPAGLSSVLGTAKSNATFLEGIVLDPHDVKFSVALDLIAHAKRRAERDHQLEIATLALLRGLEACAQHQLMKQFHVKTWDVQAEQLPQDLQEACRQTMLDDIDGKYKLPLSAQFRALAGFGDPMGQTFVTEWPKMKTLLDSAYQSVLGHGFQNTKTERFQQLYALVLKLTKVDENSLPRFPSMTL</sequence>
<dbReference type="InterPro" id="IPR014082">
    <property type="entry name" value="CRISPR-assoc_prot_Cas02710"/>
</dbReference>
<evidence type="ECO:0000259" key="1">
    <source>
        <dbReference type="Pfam" id="PF22205"/>
    </source>
</evidence>
<dbReference type="InterPro" id="IPR054008">
    <property type="entry name" value="Csm6_6H"/>
</dbReference>
<dbReference type="Pfam" id="PF09670">
    <property type="entry name" value="Cas_Cas02710"/>
    <property type="match status" value="1"/>
</dbReference>